<feature type="domain" description="TniQ" evidence="1">
    <location>
        <begin position="2"/>
        <end position="154"/>
    </location>
</feature>
<reference evidence="3 4" key="1">
    <citation type="submission" date="2020-04" db="EMBL/GenBank/DDBJ databases">
        <title>Whole-genome sequencing of Vibrio spp. from China reveals different genetic environments of blaCTX-M-14 among diverse lineages.</title>
        <authorList>
            <person name="Zheng Z."/>
            <person name="Ye L."/>
            <person name="Chen S."/>
        </authorList>
    </citation>
    <scope>NUCLEOTIDE SEQUENCE [LARGE SCALE GENOMIC DNA]</scope>
    <source>
        <strain evidence="3 4">Vb0551</strain>
    </source>
</reference>
<proteinExistence type="predicted"/>
<evidence type="ECO:0000259" key="1">
    <source>
        <dbReference type="Pfam" id="PF06527"/>
    </source>
</evidence>
<gene>
    <name evidence="3" type="ORF">HKB16_12830</name>
</gene>
<dbReference type="InterPro" id="IPR009492">
    <property type="entry name" value="TniQ"/>
</dbReference>
<evidence type="ECO:0008006" key="5">
    <source>
        <dbReference type="Google" id="ProtNLM"/>
    </source>
</evidence>
<feature type="domain" description="Transposon Tn7 transposition protein TnsD C-terminal" evidence="2">
    <location>
        <begin position="343"/>
        <end position="508"/>
    </location>
</feature>
<dbReference type="EMBL" id="JABCLB010001107">
    <property type="protein sequence ID" value="NMU83773.1"/>
    <property type="molecule type" value="Genomic_DNA"/>
</dbReference>
<sequence>MFLKPVEGECVYGLVARHHAASALRSLREKNRQLLSRSDVRINPQLPCMLKQISEQTSIDVDNLLYDGTCYPVIAATIQNSESTALLKLHMLSNDGSHIAALSRATASRLRFNSGLKCCRQCLEEDLRNWGHGIWHTIHQYQGMFVCPKHACWLQYAATGADGLNKRIELPPTPYATNFHGSELCLERALRLALFISSWHDYERQLRSGHDVAATHSFWMSQAHLLTLNGHIRQVEAISRLQEFWVPLFDDATLLPSKLYQFNFLRNLLSSHHNSHYIQHALIGGFFSEDANCYFQQVKQVASPCNRVSYKPHSYLSELKSGNSLRSVARATGYSVGFLAALAQRNGIAVKHRFKQLSDSLVDRILRLAFRGFHRRDIAKSCGVSVATVEHQINSMSGLAAWRKRLWFCQKRNQCRQTLKSIISQKPAITRTEIKHSSSCYMWLFRYDKDWLNQHLPKRVSPTFHPSIVWDQVDKRLAKQIRQQVKSARSISHVERQVDSQHSLMKNRKRLSLSIRQAEKIVKKSKNKEH</sequence>
<evidence type="ECO:0000313" key="4">
    <source>
        <dbReference type="Proteomes" id="UP000518904"/>
    </source>
</evidence>
<accession>A0A7Y0SI12</accession>
<dbReference type="AlphaFoldDB" id="A0A7Y0SI12"/>
<dbReference type="Pfam" id="PF06527">
    <property type="entry name" value="TniQ"/>
    <property type="match status" value="1"/>
</dbReference>
<dbReference type="InterPro" id="IPR032750">
    <property type="entry name" value="TnsD_C"/>
</dbReference>
<evidence type="ECO:0000313" key="3">
    <source>
        <dbReference type="EMBL" id="NMU83773.1"/>
    </source>
</evidence>
<dbReference type="RefSeq" id="WP_141179479.1">
    <property type="nucleotide sequence ID" value="NZ_CP041201.1"/>
</dbReference>
<protein>
    <recommendedName>
        <fullName evidence="5">Transposon Tn7 transposition protein TnsD C-termianl domain-containing protein</fullName>
    </recommendedName>
</protein>
<comment type="caution">
    <text evidence="3">The sequence shown here is derived from an EMBL/GenBank/DDBJ whole genome shotgun (WGS) entry which is preliminary data.</text>
</comment>
<evidence type="ECO:0000259" key="2">
    <source>
        <dbReference type="Pfam" id="PF15978"/>
    </source>
</evidence>
<dbReference type="Proteomes" id="UP000518904">
    <property type="component" value="Unassembled WGS sequence"/>
</dbReference>
<organism evidence="3 4">
    <name type="scientific">Vibrio parahaemolyticus</name>
    <dbReference type="NCBI Taxonomy" id="670"/>
    <lineage>
        <taxon>Bacteria</taxon>
        <taxon>Pseudomonadati</taxon>
        <taxon>Pseudomonadota</taxon>
        <taxon>Gammaproteobacteria</taxon>
        <taxon>Vibrionales</taxon>
        <taxon>Vibrionaceae</taxon>
        <taxon>Vibrio</taxon>
    </lineage>
</organism>
<name>A0A7Y0SI12_VIBPH</name>
<dbReference type="Pfam" id="PF15978">
    <property type="entry name" value="TnsD"/>
    <property type="match status" value="1"/>
</dbReference>